<protein>
    <recommendedName>
        <fullName evidence="1">Fe2OG dioxygenase domain-containing protein</fullName>
    </recommendedName>
</protein>
<dbReference type="InterPro" id="IPR005123">
    <property type="entry name" value="Oxoglu/Fe-dep_dioxygenase_dom"/>
</dbReference>
<proteinExistence type="predicted"/>
<reference evidence="2 3" key="1">
    <citation type="journal article" date="2013" name="ISME J.">
        <title>By their genes ye shall know them: genomic signatures of predatory bacteria.</title>
        <authorList>
            <person name="Pasternak Z."/>
            <person name="Pietrokovski S."/>
            <person name="Rotem O."/>
            <person name="Gophna U."/>
            <person name="Lurie-Weinberger M.N."/>
            <person name="Jurkevitch E."/>
        </authorList>
    </citation>
    <scope>NUCLEOTIDE SEQUENCE [LARGE SCALE GENOMIC DNA]</scope>
    <source>
        <strain evidence="2 3">JSS</strain>
    </source>
</reference>
<organism evidence="2 3">
    <name type="scientific">Pseudobdellovibrio exovorus JSS</name>
    <dbReference type="NCBI Taxonomy" id="1184267"/>
    <lineage>
        <taxon>Bacteria</taxon>
        <taxon>Pseudomonadati</taxon>
        <taxon>Bdellovibrionota</taxon>
        <taxon>Bdellovibrionia</taxon>
        <taxon>Bdellovibrionales</taxon>
        <taxon>Pseudobdellovibrionaceae</taxon>
        <taxon>Pseudobdellovibrio</taxon>
    </lineage>
</organism>
<dbReference type="eggNOG" id="COG3145">
    <property type="taxonomic scope" value="Bacteria"/>
</dbReference>
<dbReference type="PATRIC" id="fig|1184267.3.peg.687"/>
<dbReference type="HOGENOM" id="CLU_1018035_0_0_7"/>
<dbReference type="InterPro" id="IPR027450">
    <property type="entry name" value="AlkB-like"/>
</dbReference>
<dbReference type="Pfam" id="PF13532">
    <property type="entry name" value="2OG-FeII_Oxy_2"/>
    <property type="match status" value="1"/>
</dbReference>
<evidence type="ECO:0000259" key="1">
    <source>
        <dbReference type="PROSITE" id="PS51471"/>
    </source>
</evidence>
<dbReference type="STRING" id="1184267.A11Q_678"/>
<gene>
    <name evidence="2" type="ORF">A11Q_678</name>
</gene>
<dbReference type="EMBL" id="CP003537">
    <property type="protein sequence ID" value="AGH94898.1"/>
    <property type="molecule type" value="Genomic_DNA"/>
</dbReference>
<feature type="domain" description="Fe2OG dioxygenase" evidence="1">
    <location>
        <begin position="118"/>
        <end position="236"/>
    </location>
</feature>
<dbReference type="InterPro" id="IPR037151">
    <property type="entry name" value="AlkB-like_sf"/>
</dbReference>
<evidence type="ECO:0000313" key="2">
    <source>
        <dbReference type="EMBL" id="AGH94898.1"/>
    </source>
</evidence>
<dbReference type="AlphaFoldDB" id="M4V6R7"/>
<dbReference type="Gene3D" id="2.60.120.590">
    <property type="entry name" value="Alpha-ketoglutarate-dependent dioxygenase AlkB-like"/>
    <property type="match status" value="1"/>
</dbReference>
<evidence type="ECO:0000313" key="3">
    <source>
        <dbReference type="Proteomes" id="UP000012040"/>
    </source>
</evidence>
<dbReference type="PROSITE" id="PS51471">
    <property type="entry name" value="FE2OG_OXY"/>
    <property type="match status" value="1"/>
</dbReference>
<accession>M4V6R7</accession>
<dbReference type="OrthoDB" id="5379520at2"/>
<dbReference type="RefSeq" id="WP_015469388.1">
    <property type="nucleotide sequence ID" value="NC_020813.1"/>
</dbReference>
<dbReference type="SUPFAM" id="SSF51197">
    <property type="entry name" value="Clavaminate synthase-like"/>
    <property type="match status" value="1"/>
</dbReference>
<dbReference type="Proteomes" id="UP000012040">
    <property type="component" value="Chromosome"/>
</dbReference>
<keyword evidence="3" id="KW-1185">Reference proteome</keyword>
<name>M4V6R7_9BACT</name>
<dbReference type="KEGG" id="bex:A11Q_678"/>
<sequence>MRNLSQYQNLIYRPNYINKSQKHEILTYLNTLFPIWEMRFSKSNPPPNNEPNRQLLRPVYWLGNWQFACLNYYHPPQGIQNRCVSAENYPPVLQKLISEIEQIVHRDFSPKDVPDKWHLNTCLINFYGNKLSEGDKKDCARVGEHKDFEPGPVASISFGEKALFQFVKSDGKGQKSSVVLQQWLEDSSLQIFGGDKFKKQLFHRVQRVEDKGILFKDLNTENFETRRINFTFRYVPNEHIRDFDTLPEHLKADILPYVKELAEKSPFWQNQIL</sequence>